<feature type="compositionally biased region" description="Low complexity" evidence="1">
    <location>
        <begin position="76"/>
        <end position="104"/>
    </location>
</feature>
<dbReference type="InterPro" id="IPR035914">
    <property type="entry name" value="Sperma_CUB_dom_sf"/>
</dbReference>
<reference evidence="4" key="1">
    <citation type="submission" date="2025-08" db="UniProtKB">
        <authorList>
            <consortium name="RefSeq"/>
        </authorList>
    </citation>
    <scope>IDENTIFICATION</scope>
    <source>
        <tissue evidence="4">Whole organism</tissue>
    </source>
</reference>
<dbReference type="SUPFAM" id="SSF49854">
    <property type="entry name" value="Spermadhesin, CUB domain"/>
    <property type="match status" value="1"/>
</dbReference>
<protein>
    <submittedName>
        <fullName evidence="4">Ponticulin-like protein H</fullName>
    </submittedName>
</protein>
<gene>
    <name evidence="4" type="primary">LOC125179231</name>
</gene>
<proteinExistence type="predicted"/>
<dbReference type="GeneID" id="125179231"/>
<name>A0A979FTW0_HYAAZ</name>
<accession>A0A979FTW0</accession>
<evidence type="ECO:0000313" key="4">
    <source>
        <dbReference type="RefSeq" id="XP_047740640.1"/>
    </source>
</evidence>
<dbReference type="RefSeq" id="XP_047740640.1">
    <property type="nucleotide sequence ID" value="XM_047884684.1"/>
</dbReference>
<keyword evidence="3" id="KW-1185">Reference proteome</keyword>
<evidence type="ECO:0000313" key="3">
    <source>
        <dbReference type="Proteomes" id="UP000694843"/>
    </source>
</evidence>
<keyword evidence="2" id="KW-0732">Signal</keyword>
<organism evidence="3 4">
    <name type="scientific">Hyalella azteca</name>
    <name type="common">Amphipod</name>
    <dbReference type="NCBI Taxonomy" id="294128"/>
    <lineage>
        <taxon>Eukaryota</taxon>
        <taxon>Metazoa</taxon>
        <taxon>Ecdysozoa</taxon>
        <taxon>Arthropoda</taxon>
        <taxon>Crustacea</taxon>
        <taxon>Multicrustacea</taxon>
        <taxon>Malacostraca</taxon>
        <taxon>Eumalacostraca</taxon>
        <taxon>Peracarida</taxon>
        <taxon>Amphipoda</taxon>
        <taxon>Senticaudata</taxon>
        <taxon>Talitrida</taxon>
        <taxon>Talitroidea</taxon>
        <taxon>Hyalellidae</taxon>
        <taxon>Hyalella</taxon>
    </lineage>
</organism>
<feature type="chain" id="PRO_5036731955" evidence="2">
    <location>
        <begin position="16"/>
        <end position="200"/>
    </location>
</feature>
<dbReference type="KEGG" id="hazt:125179231"/>
<evidence type="ECO:0000256" key="2">
    <source>
        <dbReference type="SAM" id="SignalP"/>
    </source>
</evidence>
<sequence>MKSIIFGLLLCLVAARVPINQRYASQIQEKKGKTWNIEDNITEHAKNNQMQQEIYQDNTTICVIANDFCTDVDASGPTTATNPTTTASTTPSTSTSTTPSTTSTPPTPKLKLGATNTGTCHVAVTAFYANVTSPNYPRDHPPNTHCVIALYSPEPRFLRVMPETPVIGWFDSMKISGVYNQNEEITENDNYEDIYFQVPV</sequence>
<dbReference type="AlphaFoldDB" id="A0A979FTW0"/>
<dbReference type="Proteomes" id="UP000694843">
    <property type="component" value="Unplaced"/>
</dbReference>
<feature type="signal peptide" evidence="2">
    <location>
        <begin position="1"/>
        <end position="15"/>
    </location>
</feature>
<evidence type="ECO:0000256" key="1">
    <source>
        <dbReference type="SAM" id="MobiDB-lite"/>
    </source>
</evidence>
<feature type="region of interest" description="Disordered" evidence="1">
    <location>
        <begin position="76"/>
        <end position="111"/>
    </location>
</feature>